<dbReference type="KEGG" id="tva:5463433"/>
<sequence>MLNTGNIRYIVNEKEKPRFDIKQAVKDWWIQLDNKNFGASRTSRIVSCSLEFALAIGLIVFLEKDNKYLELLPKPTDK</sequence>
<evidence type="ECO:0000313" key="3">
    <source>
        <dbReference type="Proteomes" id="UP000001542"/>
    </source>
</evidence>
<accession>A2DNT5</accession>
<dbReference type="InParanoid" id="A2DNT5"/>
<dbReference type="RefSeq" id="XP_001578916.1">
    <property type="nucleotide sequence ID" value="XM_001578866.1"/>
</dbReference>
<protein>
    <submittedName>
        <fullName evidence="2">Uncharacterized protein</fullName>
    </submittedName>
</protein>
<keyword evidence="1" id="KW-0472">Membrane</keyword>
<gene>
    <name evidence="2" type="ORF">TVAG_225560</name>
</gene>
<evidence type="ECO:0000256" key="1">
    <source>
        <dbReference type="SAM" id="Phobius"/>
    </source>
</evidence>
<proteinExistence type="predicted"/>
<name>A2DNT5_TRIV3</name>
<evidence type="ECO:0000313" key="2">
    <source>
        <dbReference type="EMBL" id="EAY17930.1"/>
    </source>
</evidence>
<keyword evidence="1" id="KW-0812">Transmembrane</keyword>
<keyword evidence="1" id="KW-1133">Transmembrane helix</keyword>
<dbReference type="EMBL" id="DS113224">
    <property type="protein sequence ID" value="EAY17930.1"/>
    <property type="molecule type" value="Genomic_DNA"/>
</dbReference>
<keyword evidence="3" id="KW-1185">Reference proteome</keyword>
<dbReference type="VEuPathDB" id="TrichDB:TVAG_225560"/>
<reference evidence="2" key="2">
    <citation type="journal article" date="2007" name="Science">
        <title>Draft genome sequence of the sexually transmitted pathogen Trichomonas vaginalis.</title>
        <authorList>
            <person name="Carlton J.M."/>
            <person name="Hirt R.P."/>
            <person name="Silva J.C."/>
            <person name="Delcher A.L."/>
            <person name="Schatz M."/>
            <person name="Zhao Q."/>
            <person name="Wortman J.R."/>
            <person name="Bidwell S.L."/>
            <person name="Alsmark U.C.M."/>
            <person name="Besteiro S."/>
            <person name="Sicheritz-Ponten T."/>
            <person name="Noel C.J."/>
            <person name="Dacks J.B."/>
            <person name="Foster P.G."/>
            <person name="Simillion C."/>
            <person name="Van de Peer Y."/>
            <person name="Miranda-Saavedra D."/>
            <person name="Barton G.J."/>
            <person name="Westrop G.D."/>
            <person name="Mueller S."/>
            <person name="Dessi D."/>
            <person name="Fiori P.L."/>
            <person name="Ren Q."/>
            <person name="Paulsen I."/>
            <person name="Zhang H."/>
            <person name="Bastida-Corcuera F.D."/>
            <person name="Simoes-Barbosa A."/>
            <person name="Brown M.T."/>
            <person name="Hayes R.D."/>
            <person name="Mukherjee M."/>
            <person name="Okumura C.Y."/>
            <person name="Schneider R."/>
            <person name="Smith A.J."/>
            <person name="Vanacova S."/>
            <person name="Villalvazo M."/>
            <person name="Haas B.J."/>
            <person name="Pertea M."/>
            <person name="Feldblyum T.V."/>
            <person name="Utterback T.R."/>
            <person name="Shu C.L."/>
            <person name="Osoegawa K."/>
            <person name="de Jong P.J."/>
            <person name="Hrdy I."/>
            <person name="Horvathova L."/>
            <person name="Zubacova Z."/>
            <person name="Dolezal P."/>
            <person name="Malik S.B."/>
            <person name="Logsdon J.M. Jr."/>
            <person name="Henze K."/>
            <person name="Gupta A."/>
            <person name="Wang C.C."/>
            <person name="Dunne R.L."/>
            <person name="Upcroft J.A."/>
            <person name="Upcroft P."/>
            <person name="White O."/>
            <person name="Salzberg S.L."/>
            <person name="Tang P."/>
            <person name="Chiu C.-H."/>
            <person name="Lee Y.-S."/>
            <person name="Embley T.M."/>
            <person name="Coombs G.H."/>
            <person name="Mottram J.C."/>
            <person name="Tachezy J."/>
            <person name="Fraser-Liggett C.M."/>
            <person name="Johnson P.J."/>
        </authorList>
    </citation>
    <scope>NUCLEOTIDE SEQUENCE [LARGE SCALE GENOMIC DNA]</scope>
    <source>
        <strain evidence="2">G3</strain>
    </source>
</reference>
<dbReference type="Proteomes" id="UP000001542">
    <property type="component" value="Unassembled WGS sequence"/>
</dbReference>
<organism evidence="2 3">
    <name type="scientific">Trichomonas vaginalis (strain ATCC PRA-98 / G3)</name>
    <dbReference type="NCBI Taxonomy" id="412133"/>
    <lineage>
        <taxon>Eukaryota</taxon>
        <taxon>Metamonada</taxon>
        <taxon>Parabasalia</taxon>
        <taxon>Trichomonadida</taxon>
        <taxon>Trichomonadidae</taxon>
        <taxon>Trichomonas</taxon>
    </lineage>
</organism>
<reference evidence="2" key="1">
    <citation type="submission" date="2006-10" db="EMBL/GenBank/DDBJ databases">
        <authorList>
            <person name="Amadeo P."/>
            <person name="Zhao Q."/>
            <person name="Wortman J."/>
            <person name="Fraser-Liggett C."/>
            <person name="Carlton J."/>
        </authorList>
    </citation>
    <scope>NUCLEOTIDE SEQUENCE</scope>
    <source>
        <strain evidence="2">G3</strain>
    </source>
</reference>
<dbReference type="AlphaFoldDB" id="A2DNT5"/>
<feature type="transmembrane region" description="Helical" evidence="1">
    <location>
        <begin position="45"/>
        <end position="62"/>
    </location>
</feature>
<dbReference type="VEuPathDB" id="TrichDB:TVAGG3_0288960"/>